<sequence>MKTESQHDGESDTRRESRWRVVFNPTNGIFAGVAALAAWTLAERDGWPAVGGALREAGELLLFIAPILVTAVLISGYVQTMVPRDAMERWLGRGSGLRGLTLAAMAGALTPGGPFAAFPLVVALWESGAGFGVCVAYLTSWSVLGIQRALVWEIPLLGADFVLLRLAASLVLPLVAGILADRLDPARKRGST</sequence>
<keyword evidence="4 7" id="KW-0812">Transmembrane</keyword>
<gene>
    <name evidence="8" type="ORF">SAMN05660831_01374</name>
</gene>
<evidence type="ECO:0000256" key="5">
    <source>
        <dbReference type="ARBA" id="ARBA00022989"/>
    </source>
</evidence>
<proteinExistence type="inferred from homology"/>
<dbReference type="Proteomes" id="UP000198611">
    <property type="component" value="Unassembled WGS sequence"/>
</dbReference>
<dbReference type="EMBL" id="FOMJ01000004">
    <property type="protein sequence ID" value="SFD30886.1"/>
    <property type="molecule type" value="Genomic_DNA"/>
</dbReference>
<evidence type="ECO:0000256" key="1">
    <source>
        <dbReference type="ARBA" id="ARBA00004651"/>
    </source>
</evidence>
<comment type="subcellular location">
    <subcellularLocation>
        <location evidence="1">Cell membrane</location>
        <topology evidence="1">Multi-pass membrane protein</topology>
    </subcellularLocation>
</comment>
<evidence type="ECO:0000256" key="7">
    <source>
        <dbReference type="SAM" id="Phobius"/>
    </source>
</evidence>
<accession>A0A1I1R967</accession>
<dbReference type="PANTHER" id="PTHR42775:SF1">
    <property type="entry name" value="PERMEASE RV2963-RELATED"/>
    <property type="match status" value="1"/>
</dbReference>
<protein>
    <submittedName>
        <fullName evidence="8">Predicted permease</fullName>
    </submittedName>
</protein>
<name>A0A1I1R967_9GAMM</name>
<dbReference type="InterPro" id="IPR053166">
    <property type="entry name" value="UPF0718_permease"/>
</dbReference>
<dbReference type="AlphaFoldDB" id="A0A1I1R967"/>
<dbReference type="PANTHER" id="PTHR42775">
    <property type="entry name" value="PERMEASE RV2963-RELATED"/>
    <property type="match status" value="1"/>
</dbReference>
<keyword evidence="5 7" id="KW-1133">Transmembrane helix</keyword>
<keyword evidence="9" id="KW-1185">Reference proteome</keyword>
<evidence type="ECO:0000256" key="2">
    <source>
        <dbReference type="ARBA" id="ARBA00006386"/>
    </source>
</evidence>
<feature type="transmembrane region" description="Helical" evidence="7">
    <location>
        <begin position="21"/>
        <end position="40"/>
    </location>
</feature>
<evidence type="ECO:0000256" key="6">
    <source>
        <dbReference type="ARBA" id="ARBA00023136"/>
    </source>
</evidence>
<keyword evidence="6 7" id="KW-0472">Membrane</keyword>
<reference evidence="8 9" key="1">
    <citation type="submission" date="2016-10" db="EMBL/GenBank/DDBJ databases">
        <authorList>
            <person name="de Groot N.N."/>
        </authorList>
    </citation>
    <scope>NUCLEOTIDE SEQUENCE [LARGE SCALE GENOMIC DNA]</scope>
    <source>
        <strain evidence="8 9">HL3</strain>
    </source>
</reference>
<dbReference type="STRING" id="1123397.SAMN05660831_01374"/>
<organism evidence="8 9">
    <name type="scientific">Thiohalospira halophila DSM 15071</name>
    <dbReference type="NCBI Taxonomy" id="1123397"/>
    <lineage>
        <taxon>Bacteria</taxon>
        <taxon>Pseudomonadati</taxon>
        <taxon>Pseudomonadota</taxon>
        <taxon>Gammaproteobacteria</taxon>
        <taxon>Thiohalospirales</taxon>
        <taxon>Thiohalospiraceae</taxon>
        <taxon>Thiohalospira</taxon>
    </lineage>
</organism>
<comment type="similarity">
    <text evidence="2">Belongs to the UPF0718 family.</text>
</comment>
<feature type="transmembrane region" description="Helical" evidence="7">
    <location>
        <begin position="162"/>
        <end position="180"/>
    </location>
</feature>
<feature type="transmembrane region" description="Helical" evidence="7">
    <location>
        <begin position="60"/>
        <end position="78"/>
    </location>
</feature>
<dbReference type="InterPro" id="IPR005524">
    <property type="entry name" value="DUF318"/>
</dbReference>
<evidence type="ECO:0000256" key="3">
    <source>
        <dbReference type="ARBA" id="ARBA00022475"/>
    </source>
</evidence>
<dbReference type="Pfam" id="PF03773">
    <property type="entry name" value="ArsP_1"/>
    <property type="match status" value="1"/>
</dbReference>
<keyword evidence="3" id="KW-1003">Cell membrane</keyword>
<evidence type="ECO:0000313" key="8">
    <source>
        <dbReference type="EMBL" id="SFD30886.1"/>
    </source>
</evidence>
<dbReference type="OrthoDB" id="5797013at2"/>
<dbReference type="RefSeq" id="WP_093428027.1">
    <property type="nucleotide sequence ID" value="NZ_FOMJ01000004.1"/>
</dbReference>
<evidence type="ECO:0000256" key="4">
    <source>
        <dbReference type="ARBA" id="ARBA00022692"/>
    </source>
</evidence>
<evidence type="ECO:0000313" key="9">
    <source>
        <dbReference type="Proteomes" id="UP000198611"/>
    </source>
</evidence>
<dbReference type="GO" id="GO:0005886">
    <property type="term" value="C:plasma membrane"/>
    <property type="evidence" value="ECO:0007669"/>
    <property type="project" value="UniProtKB-SubCell"/>
</dbReference>
<feature type="transmembrane region" description="Helical" evidence="7">
    <location>
        <begin position="99"/>
        <end position="122"/>
    </location>
</feature>